<reference evidence="1" key="2">
    <citation type="journal article" date="2023" name="IMA Fungus">
        <title>Comparative genomic study of the Penicillium genus elucidates a diverse pangenome and 15 lateral gene transfer events.</title>
        <authorList>
            <person name="Petersen C."/>
            <person name="Sorensen T."/>
            <person name="Nielsen M.R."/>
            <person name="Sondergaard T.E."/>
            <person name="Sorensen J.L."/>
            <person name="Fitzpatrick D.A."/>
            <person name="Frisvad J.C."/>
            <person name="Nielsen K.L."/>
        </authorList>
    </citation>
    <scope>NUCLEOTIDE SEQUENCE</scope>
    <source>
        <strain evidence="1">IBT 3081</strain>
    </source>
</reference>
<sequence>MYCKGRSIYVRSCQPWSANRDRGGYMPVVYPPGVYIGMEGFMRLIGAQMLDILYSEEREQCDGADLLNTLLWHHKGKWKLNHICYSEMCCC</sequence>
<accession>A0A9W9S7P3</accession>
<proteinExistence type="predicted"/>
<evidence type="ECO:0000313" key="1">
    <source>
        <dbReference type="EMBL" id="KAJ5373385.1"/>
    </source>
</evidence>
<dbReference type="EMBL" id="JAPZBT010000002">
    <property type="protein sequence ID" value="KAJ5373385.1"/>
    <property type="molecule type" value="Genomic_DNA"/>
</dbReference>
<dbReference type="AlphaFoldDB" id="A0A9W9S7P3"/>
<comment type="caution">
    <text evidence="1">The sequence shown here is derived from an EMBL/GenBank/DDBJ whole genome shotgun (WGS) entry which is preliminary data.</text>
</comment>
<dbReference type="RefSeq" id="XP_056579371.1">
    <property type="nucleotide sequence ID" value="XM_056723121.1"/>
</dbReference>
<keyword evidence="2" id="KW-1185">Reference proteome</keyword>
<gene>
    <name evidence="1" type="ORF">N7517_005391</name>
</gene>
<name>A0A9W9S7P3_9EURO</name>
<reference evidence="1" key="1">
    <citation type="submission" date="2022-12" db="EMBL/GenBank/DDBJ databases">
        <authorList>
            <person name="Petersen C."/>
        </authorList>
    </citation>
    <scope>NUCLEOTIDE SEQUENCE</scope>
    <source>
        <strain evidence="1">IBT 3081</strain>
    </source>
</reference>
<organism evidence="1 2">
    <name type="scientific">Penicillium concentricum</name>
    <dbReference type="NCBI Taxonomy" id="293559"/>
    <lineage>
        <taxon>Eukaryota</taxon>
        <taxon>Fungi</taxon>
        <taxon>Dikarya</taxon>
        <taxon>Ascomycota</taxon>
        <taxon>Pezizomycotina</taxon>
        <taxon>Eurotiomycetes</taxon>
        <taxon>Eurotiomycetidae</taxon>
        <taxon>Eurotiales</taxon>
        <taxon>Aspergillaceae</taxon>
        <taxon>Penicillium</taxon>
    </lineage>
</organism>
<protein>
    <submittedName>
        <fullName evidence="1">Uncharacterized protein</fullName>
    </submittedName>
</protein>
<dbReference type="Proteomes" id="UP001147752">
    <property type="component" value="Unassembled WGS sequence"/>
</dbReference>
<evidence type="ECO:0000313" key="2">
    <source>
        <dbReference type="Proteomes" id="UP001147752"/>
    </source>
</evidence>
<dbReference type="GeneID" id="81462304"/>